<dbReference type="SUPFAM" id="SSF53850">
    <property type="entry name" value="Periplasmic binding protein-like II"/>
    <property type="match status" value="1"/>
</dbReference>
<dbReference type="InterPro" id="IPR005119">
    <property type="entry name" value="LysR_subst-bd"/>
</dbReference>
<accession>A0ABR9KJ17</accession>
<dbReference type="PRINTS" id="PR00039">
    <property type="entry name" value="HTHLYSR"/>
</dbReference>
<feature type="domain" description="HTH lysR-type" evidence="5">
    <location>
        <begin position="3"/>
        <end position="60"/>
    </location>
</feature>
<organism evidence="6 7">
    <name type="scientific">Nonomuraea africana</name>
    <dbReference type="NCBI Taxonomy" id="46171"/>
    <lineage>
        <taxon>Bacteria</taxon>
        <taxon>Bacillati</taxon>
        <taxon>Actinomycetota</taxon>
        <taxon>Actinomycetes</taxon>
        <taxon>Streptosporangiales</taxon>
        <taxon>Streptosporangiaceae</taxon>
        <taxon>Nonomuraea</taxon>
    </lineage>
</organism>
<name>A0ABR9KJ17_9ACTN</name>
<dbReference type="Pfam" id="PF03466">
    <property type="entry name" value="LysR_substrate"/>
    <property type="match status" value="1"/>
</dbReference>
<proteinExistence type="inferred from homology"/>
<keyword evidence="2" id="KW-0805">Transcription regulation</keyword>
<dbReference type="PANTHER" id="PTHR30346">
    <property type="entry name" value="TRANSCRIPTIONAL DUAL REGULATOR HCAR-RELATED"/>
    <property type="match status" value="1"/>
</dbReference>
<evidence type="ECO:0000256" key="4">
    <source>
        <dbReference type="ARBA" id="ARBA00023163"/>
    </source>
</evidence>
<dbReference type="CDD" id="cd08414">
    <property type="entry name" value="PBP2_LTTR_aromatics_like"/>
    <property type="match status" value="1"/>
</dbReference>
<evidence type="ECO:0000256" key="3">
    <source>
        <dbReference type="ARBA" id="ARBA00023125"/>
    </source>
</evidence>
<dbReference type="Gene3D" id="1.10.10.10">
    <property type="entry name" value="Winged helix-like DNA-binding domain superfamily/Winged helix DNA-binding domain"/>
    <property type="match status" value="1"/>
</dbReference>
<evidence type="ECO:0000256" key="2">
    <source>
        <dbReference type="ARBA" id="ARBA00023015"/>
    </source>
</evidence>
<evidence type="ECO:0000256" key="1">
    <source>
        <dbReference type="ARBA" id="ARBA00009437"/>
    </source>
</evidence>
<evidence type="ECO:0000259" key="5">
    <source>
        <dbReference type="PROSITE" id="PS50931"/>
    </source>
</evidence>
<dbReference type="Gene3D" id="3.40.190.10">
    <property type="entry name" value="Periplasmic binding protein-like II"/>
    <property type="match status" value="2"/>
</dbReference>
<comment type="similarity">
    <text evidence="1">Belongs to the LysR transcriptional regulatory family.</text>
</comment>
<dbReference type="InterPro" id="IPR036388">
    <property type="entry name" value="WH-like_DNA-bd_sf"/>
</dbReference>
<dbReference type="Pfam" id="PF00126">
    <property type="entry name" value="HTH_1"/>
    <property type="match status" value="1"/>
</dbReference>
<dbReference type="GO" id="GO:0003677">
    <property type="term" value="F:DNA binding"/>
    <property type="evidence" value="ECO:0007669"/>
    <property type="project" value="UniProtKB-KW"/>
</dbReference>
<evidence type="ECO:0000313" key="7">
    <source>
        <dbReference type="Proteomes" id="UP000661607"/>
    </source>
</evidence>
<dbReference type="Proteomes" id="UP000661607">
    <property type="component" value="Unassembled WGS sequence"/>
</dbReference>
<dbReference type="PANTHER" id="PTHR30346:SF30">
    <property type="entry name" value="SMALL NEUTRAL PROTEASE REGULATORY PROTEIN"/>
    <property type="match status" value="1"/>
</dbReference>
<dbReference type="RefSeq" id="WP_192776829.1">
    <property type="nucleotide sequence ID" value="NZ_BAAASY010000030.1"/>
</dbReference>
<dbReference type="InterPro" id="IPR000847">
    <property type="entry name" value="LysR_HTH_N"/>
</dbReference>
<dbReference type="PROSITE" id="PS50931">
    <property type="entry name" value="HTH_LYSR"/>
    <property type="match status" value="1"/>
</dbReference>
<dbReference type="SUPFAM" id="SSF46785">
    <property type="entry name" value="Winged helix' DNA-binding domain"/>
    <property type="match status" value="1"/>
</dbReference>
<dbReference type="InterPro" id="IPR036390">
    <property type="entry name" value="WH_DNA-bd_sf"/>
</dbReference>
<comment type="caution">
    <text evidence="6">The sequence shown here is derived from an EMBL/GenBank/DDBJ whole genome shotgun (WGS) entry which is preliminary data.</text>
</comment>
<evidence type="ECO:0000313" key="6">
    <source>
        <dbReference type="EMBL" id="MBE1562004.1"/>
    </source>
</evidence>
<dbReference type="EMBL" id="JADBEF010000001">
    <property type="protein sequence ID" value="MBE1562004.1"/>
    <property type="molecule type" value="Genomic_DNA"/>
</dbReference>
<keyword evidence="3 6" id="KW-0238">DNA-binding</keyword>
<reference evidence="6 7" key="1">
    <citation type="submission" date="2020-10" db="EMBL/GenBank/DDBJ databases">
        <title>Sequencing the genomes of 1000 actinobacteria strains.</title>
        <authorList>
            <person name="Klenk H.-P."/>
        </authorList>
    </citation>
    <scope>NUCLEOTIDE SEQUENCE [LARGE SCALE GENOMIC DNA]</scope>
    <source>
        <strain evidence="6 7">DSM 43748</strain>
    </source>
</reference>
<sequence>MQLELRHLRALCAIADAGSLTKAATHLGVSQPSLTAQLHRIEAALGGQIFRRGRRGVVPTALGQFVLTRARAALLIVDELVEGAGSLDARAGVVRVGGYATPVLSGLVKRLFESPDVSVTVHTEHSPRLLLELLASRRLDAAVLVDYPGHELPVVPSIGMRLVAVEPVFLAMSRGHPLAALDEVPLADLAGDDWVLSPPDGVGWPECFIATCHEAGFTPRVPHIVTESAMIRQLISGGHAVSPCLAVFHAGTDIAVRPITGTPLWIRHLVAWRRDGPLAPRAEELVRLAADAHREAIADRPHYATWLARQGDISGTSTAPDR</sequence>
<gene>
    <name evidence="6" type="ORF">H4W81_004783</name>
</gene>
<protein>
    <submittedName>
        <fullName evidence="6">DNA-binding transcriptional LysR family regulator</fullName>
    </submittedName>
</protein>
<keyword evidence="7" id="KW-1185">Reference proteome</keyword>
<keyword evidence="4" id="KW-0804">Transcription</keyword>